<accession>A0A329NU22</accession>
<dbReference type="InterPro" id="IPR032465">
    <property type="entry name" value="ACMSD"/>
</dbReference>
<dbReference type="Proteomes" id="UP000251923">
    <property type="component" value="Unassembled WGS sequence"/>
</dbReference>
<keyword evidence="1" id="KW-0456">Lyase</keyword>
<evidence type="ECO:0000313" key="3">
    <source>
        <dbReference type="EMBL" id="RAV76534.1"/>
    </source>
</evidence>
<comment type="caution">
    <text evidence="3">The sequence shown here is derived from an EMBL/GenBank/DDBJ whole genome shotgun (WGS) entry which is preliminary data.</text>
</comment>
<dbReference type="InterPro" id="IPR006680">
    <property type="entry name" value="Amidohydro-rel"/>
</dbReference>
<name>A0A329NU22_9LACT</name>
<gene>
    <name evidence="3" type="ORF">DBT54_09865</name>
</gene>
<dbReference type="Gene3D" id="3.20.20.140">
    <property type="entry name" value="Metal-dependent hydrolases"/>
    <property type="match status" value="1"/>
</dbReference>
<evidence type="ECO:0000259" key="2">
    <source>
        <dbReference type="Pfam" id="PF04909"/>
    </source>
</evidence>
<protein>
    <submittedName>
        <fullName evidence="3">Amidohydrolase</fullName>
    </submittedName>
</protein>
<dbReference type="GO" id="GO:0019748">
    <property type="term" value="P:secondary metabolic process"/>
    <property type="evidence" value="ECO:0007669"/>
    <property type="project" value="TreeGrafter"/>
</dbReference>
<dbReference type="SUPFAM" id="SSF51556">
    <property type="entry name" value="Metallo-dependent hydrolases"/>
    <property type="match status" value="1"/>
</dbReference>
<sequence>EYTAGVVAARPDRFGFFATLTLPDVDGALEEAAYAFDVLKADGVILLANSRGAYLGETKFHPLLEELNRRKAVALIHPNEFPGSGALGFPASMTDFLLDTTRAALSLVSSGAMERFSDLKIILSHAGGFLPYASYRFAPFLGFLHEGGPISEDAALGLMRKFYFDTALSSSPAAMPSLLAFADPTRILFGSDWPFAPVPVARAFAGKLDAYPLDADLRRDIDRRNALALFPRLAD</sequence>
<dbReference type="EMBL" id="QMHM01000063">
    <property type="protein sequence ID" value="RAV76534.1"/>
    <property type="molecule type" value="Genomic_DNA"/>
</dbReference>
<dbReference type="Pfam" id="PF04909">
    <property type="entry name" value="Amidohydro_2"/>
    <property type="match status" value="1"/>
</dbReference>
<dbReference type="InterPro" id="IPR032466">
    <property type="entry name" value="Metal_Hydrolase"/>
</dbReference>
<dbReference type="GO" id="GO:0005737">
    <property type="term" value="C:cytoplasm"/>
    <property type="evidence" value="ECO:0007669"/>
    <property type="project" value="TreeGrafter"/>
</dbReference>
<evidence type="ECO:0000256" key="1">
    <source>
        <dbReference type="ARBA" id="ARBA00023239"/>
    </source>
</evidence>
<organism evidence="3 4">
    <name type="scientific">Aerococcus urinae</name>
    <dbReference type="NCBI Taxonomy" id="1376"/>
    <lineage>
        <taxon>Bacteria</taxon>
        <taxon>Bacillati</taxon>
        <taxon>Bacillota</taxon>
        <taxon>Bacilli</taxon>
        <taxon>Lactobacillales</taxon>
        <taxon>Aerococcaceae</taxon>
        <taxon>Aerococcus</taxon>
    </lineage>
</organism>
<dbReference type="GO" id="GO:0016787">
    <property type="term" value="F:hydrolase activity"/>
    <property type="evidence" value="ECO:0007669"/>
    <property type="project" value="InterPro"/>
</dbReference>
<evidence type="ECO:0000313" key="4">
    <source>
        <dbReference type="Proteomes" id="UP000251923"/>
    </source>
</evidence>
<dbReference type="PANTHER" id="PTHR21240:SF28">
    <property type="entry name" value="ISO-OROTATE DECARBOXYLASE (EUROFUNG)"/>
    <property type="match status" value="1"/>
</dbReference>
<dbReference type="AlphaFoldDB" id="A0A329NU22"/>
<dbReference type="GO" id="GO:0016831">
    <property type="term" value="F:carboxy-lyase activity"/>
    <property type="evidence" value="ECO:0007669"/>
    <property type="project" value="InterPro"/>
</dbReference>
<reference evidence="3 4" key="1">
    <citation type="submission" date="2018-04" db="EMBL/GenBank/DDBJ databases">
        <title>Aerococcus urinae genomes.</title>
        <authorList>
            <person name="Hilt E."/>
            <person name="Gilbert N.M."/>
            <person name="Thomas-White K."/>
            <person name="Putonti C."/>
            <person name="Lewis A.L."/>
            <person name="Visck K.L."/>
            <person name="Wolfe A.J."/>
        </authorList>
    </citation>
    <scope>NUCLEOTIDE SEQUENCE [LARGE SCALE GENOMIC DNA]</scope>
    <source>
        <strain evidence="3 4">UMB7480</strain>
    </source>
</reference>
<feature type="non-terminal residue" evidence="3">
    <location>
        <position position="1"/>
    </location>
</feature>
<feature type="domain" description="Amidohydrolase-related" evidence="2">
    <location>
        <begin position="5"/>
        <end position="231"/>
    </location>
</feature>
<dbReference type="PANTHER" id="PTHR21240">
    <property type="entry name" value="2-AMINO-3-CARBOXYLMUCONATE-6-SEMIALDEHYDE DECARBOXYLASE"/>
    <property type="match status" value="1"/>
</dbReference>
<proteinExistence type="predicted"/>